<evidence type="ECO:0000313" key="3">
    <source>
        <dbReference type="Proteomes" id="UP001589776"/>
    </source>
</evidence>
<comment type="caution">
    <text evidence="2">The sequence shown here is derived from an EMBL/GenBank/DDBJ whole genome shotgun (WGS) entry which is preliminary data.</text>
</comment>
<gene>
    <name evidence="2" type="ORF">ACFFK0_29720</name>
</gene>
<evidence type="ECO:0000256" key="1">
    <source>
        <dbReference type="SAM" id="SignalP"/>
    </source>
</evidence>
<protein>
    <submittedName>
        <fullName evidence="2">Uncharacterized protein</fullName>
    </submittedName>
</protein>
<keyword evidence="3" id="KW-1185">Reference proteome</keyword>
<reference evidence="2 3" key="1">
    <citation type="submission" date="2024-09" db="EMBL/GenBank/DDBJ databases">
        <authorList>
            <person name="Sun Q."/>
            <person name="Mori K."/>
        </authorList>
    </citation>
    <scope>NUCLEOTIDE SEQUENCE [LARGE SCALE GENOMIC DNA]</scope>
    <source>
        <strain evidence="2 3">CCM 7759</strain>
    </source>
</reference>
<dbReference type="RefSeq" id="WP_377474909.1">
    <property type="nucleotide sequence ID" value="NZ_JBHLWN010000123.1"/>
</dbReference>
<evidence type="ECO:0000313" key="2">
    <source>
        <dbReference type="EMBL" id="MFC0216579.1"/>
    </source>
</evidence>
<feature type="signal peptide" evidence="1">
    <location>
        <begin position="1"/>
        <end position="26"/>
    </location>
</feature>
<proteinExistence type="predicted"/>
<feature type="chain" id="PRO_5046162276" evidence="1">
    <location>
        <begin position="27"/>
        <end position="578"/>
    </location>
</feature>
<dbReference type="EMBL" id="JBHLWN010000123">
    <property type="protein sequence ID" value="MFC0216579.1"/>
    <property type="molecule type" value="Genomic_DNA"/>
</dbReference>
<accession>A0ABV6DV98</accession>
<sequence>MKRSLTYFAATMMLGSSLLAAAPAYADEAAPAAAAVTAVPAAWYALTDSLQVQVLGVLNEKSGSGVRLGAAVRIVNNGSTTLRIPDHELRLKAADGTVYTLAPSASNAHGVPAMSEVELVYMKQLDRSKELKVTDLSLVDVNYDVYPKQETVLASVPVGAQVWTGSHSALSDAAAQLKWGQPFAIPTLKSPLAYKPVSVAQSMTAQGSAYVVKLLVTNDSEQTETVPQFGIDGKSKTNVYHGTRIETGAVSLEPGESTYIHYSIPADADTVLESLNVLVLEPFAAADSAGQTKVSAFGLGKLNISLAGSEEAVPSAAYVFGTPIALEANNSFVNADLQVSLQELHASPSEENGSRTVFAKMKLENKGEKPIPVPALQTELVNGGGGAYSGIRQSAVPASVQPGTSVIVSYGFVLPLSDTSTSFKLKLQGALQGDGAAAYRSTIAVVPVELESDNDRNAVKLYPYTLNFKTWFVIPVYQGPSTYTYSVKLDMDLVREPQVMLDNNFSTLKIELIDELGRSIGAKSFPFVGTNRLVSGYQTLSFSGLSLQQAESNLTLRISESIATPNGEMNRIVAELKN</sequence>
<keyword evidence="1" id="KW-0732">Signal</keyword>
<organism evidence="2 3">
    <name type="scientific">Paenibacillus chartarius</name>
    <dbReference type="NCBI Taxonomy" id="747481"/>
    <lineage>
        <taxon>Bacteria</taxon>
        <taxon>Bacillati</taxon>
        <taxon>Bacillota</taxon>
        <taxon>Bacilli</taxon>
        <taxon>Bacillales</taxon>
        <taxon>Paenibacillaceae</taxon>
        <taxon>Paenibacillus</taxon>
    </lineage>
</organism>
<name>A0ABV6DV98_9BACL</name>
<dbReference type="Proteomes" id="UP001589776">
    <property type="component" value="Unassembled WGS sequence"/>
</dbReference>